<dbReference type="RefSeq" id="WP_126726747.1">
    <property type="nucleotide sequence ID" value="NZ_RYZH01000035.1"/>
</dbReference>
<comment type="caution">
    <text evidence="2">The sequence shown here is derived from an EMBL/GenBank/DDBJ whole genome shotgun (WGS) entry which is preliminary data.</text>
</comment>
<sequence length="63" mass="7009">MQSAAQLLSSIPWFAWIAIVVILSGSISGAFCSWLKHRERIEMIRQGMNPDASESSKTELSEL</sequence>
<name>A0A432MGN6_9BACT</name>
<gene>
    <name evidence="2" type="ORF">TsocGM_17470</name>
</gene>
<evidence type="ECO:0000313" key="3">
    <source>
        <dbReference type="Proteomes" id="UP000280296"/>
    </source>
</evidence>
<evidence type="ECO:0000313" key="2">
    <source>
        <dbReference type="EMBL" id="RUL85956.1"/>
    </source>
</evidence>
<reference evidence="2 3" key="2">
    <citation type="submission" date="2019-01" db="EMBL/GenBank/DDBJ databases">
        <title>Tautonia sociabilis, a novel thermotolerant planctomycete of Isosphaeraceae family, isolated from a 4000 m deep subterranean habitat.</title>
        <authorList>
            <person name="Kovaleva O.L."/>
            <person name="Elcheninov A.G."/>
            <person name="Van Heerden E."/>
            <person name="Toshchakov S.V."/>
            <person name="Novikov A."/>
            <person name="Bonch-Osmolovskaya E.A."/>
            <person name="Kublanov I.V."/>
        </authorList>
    </citation>
    <scope>NUCLEOTIDE SEQUENCE [LARGE SCALE GENOMIC DNA]</scope>
    <source>
        <strain evidence="2 3">GM2012</strain>
    </source>
</reference>
<keyword evidence="3" id="KW-1185">Reference proteome</keyword>
<dbReference type="Proteomes" id="UP000280296">
    <property type="component" value="Unassembled WGS sequence"/>
</dbReference>
<feature type="transmembrane region" description="Helical" evidence="1">
    <location>
        <begin position="13"/>
        <end position="35"/>
    </location>
</feature>
<protein>
    <submittedName>
        <fullName evidence="2">Uncharacterized protein</fullName>
    </submittedName>
</protein>
<keyword evidence="1" id="KW-0812">Transmembrane</keyword>
<dbReference type="OrthoDB" id="287860at2"/>
<accession>A0A432MGN6</accession>
<reference evidence="2 3" key="1">
    <citation type="submission" date="2018-12" db="EMBL/GenBank/DDBJ databases">
        <authorList>
            <person name="Toschakov S.V."/>
        </authorList>
    </citation>
    <scope>NUCLEOTIDE SEQUENCE [LARGE SCALE GENOMIC DNA]</scope>
    <source>
        <strain evidence="2 3">GM2012</strain>
    </source>
</reference>
<proteinExistence type="predicted"/>
<dbReference type="EMBL" id="RYZH01000035">
    <property type="protein sequence ID" value="RUL85956.1"/>
    <property type="molecule type" value="Genomic_DNA"/>
</dbReference>
<keyword evidence="1" id="KW-0472">Membrane</keyword>
<keyword evidence="1" id="KW-1133">Transmembrane helix</keyword>
<organism evidence="2 3">
    <name type="scientific">Tautonia sociabilis</name>
    <dbReference type="NCBI Taxonomy" id="2080755"/>
    <lineage>
        <taxon>Bacteria</taxon>
        <taxon>Pseudomonadati</taxon>
        <taxon>Planctomycetota</taxon>
        <taxon>Planctomycetia</taxon>
        <taxon>Isosphaerales</taxon>
        <taxon>Isosphaeraceae</taxon>
        <taxon>Tautonia</taxon>
    </lineage>
</organism>
<evidence type="ECO:0000256" key="1">
    <source>
        <dbReference type="SAM" id="Phobius"/>
    </source>
</evidence>
<dbReference type="AlphaFoldDB" id="A0A432MGN6"/>